<sequence length="80" mass="8704">MTLRGFAQGQSGLLGSPASKVAGWHSTIETQQLQAGINRVIVQRHAGPLTFSQLWAAAKADTCLRGVDRRPGEIFQVFRL</sequence>
<gene>
    <name evidence="1" type="ORF">PAEH1_03625</name>
</gene>
<name>A0A1U9JYR2_9BURK</name>
<dbReference type="EMBL" id="CP019697">
    <property type="protein sequence ID" value="AQS50884.1"/>
    <property type="molecule type" value="Genomic_DNA"/>
</dbReference>
<protein>
    <submittedName>
        <fullName evidence="1">Uncharacterized protein</fullName>
    </submittedName>
</protein>
<organism evidence="1 2">
    <name type="scientific">Paenalcaligenes hominis</name>
    <dbReference type="NCBI Taxonomy" id="643674"/>
    <lineage>
        <taxon>Bacteria</taxon>
        <taxon>Pseudomonadati</taxon>
        <taxon>Pseudomonadota</taxon>
        <taxon>Betaproteobacteria</taxon>
        <taxon>Burkholderiales</taxon>
        <taxon>Alcaligenaceae</taxon>
        <taxon>Paenalcaligenes</taxon>
    </lineage>
</organism>
<accession>A0A1U9JYR2</accession>
<reference evidence="1 2" key="1">
    <citation type="submission" date="2017-01" db="EMBL/GenBank/DDBJ databases">
        <title>Complete Genome Sequence of Paenalcaligenes hominis, Isolated from a paraplegic Patient with neurogenic bladder.</title>
        <authorList>
            <person name="Mukhopadhyay R."/>
            <person name="Joaquin J."/>
            <person name="Hogue R."/>
            <person name="Kilaru A."/>
            <person name="Jospin G."/>
            <person name="Mars K."/>
            <person name="Eisen J.A."/>
            <person name="Chaturvedi V."/>
        </authorList>
    </citation>
    <scope>NUCLEOTIDE SEQUENCE [LARGE SCALE GENOMIC DNA]</scope>
    <source>
        <strain evidence="1 2">15S00501</strain>
    </source>
</reference>
<evidence type="ECO:0000313" key="1">
    <source>
        <dbReference type="EMBL" id="AQS50884.1"/>
    </source>
</evidence>
<dbReference type="STRING" id="643674.PAEH1_03625"/>
<dbReference type="KEGG" id="phn:PAEH1_03625"/>
<proteinExistence type="predicted"/>
<evidence type="ECO:0000313" key="2">
    <source>
        <dbReference type="Proteomes" id="UP000189369"/>
    </source>
</evidence>
<dbReference type="AlphaFoldDB" id="A0A1U9JYR2"/>
<dbReference type="Proteomes" id="UP000189369">
    <property type="component" value="Chromosome"/>
</dbReference>